<organism evidence="1 2">
    <name type="scientific">Allorhodopirellula heiligendammensis</name>
    <dbReference type="NCBI Taxonomy" id="2714739"/>
    <lineage>
        <taxon>Bacteria</taxon>
        <taxon>Pseudomonadati</taxon>
        <taxon>Planctomycetota</taxon>
        <taxon>Planctomycetia</taxon>
        <taxon>Pirellulales</taxon>
        <taxon>Pirellulaceae</taxon>
        <taxon>Allorhodopirellula</taxon>
    </lineage>
</organism>
<dbReference type="AlphaFoldDB" id="A0A5C6C6I9"/>
<dbReference type="Proteomes" id="UP000319908">
    <property type="component" value="Unassembled WGS sequence"/>
</dbReference>
<protein>
    <submittedName>
        <fullName evidence="1">Uncharacterized protein</fullName>
    </submittedName>
</protein>
<comment type="caution">
    <text evidence="1">The sequence shown here is derived from an EMBL/GenBank/DDBJ whole genome shotgun (WGS) entry which is preliminary data.</text>
</comment>
<accession>A0A5C6C6I9</accession>
<evidence type="ECO:0000313" key="1">
    <source>
        <dbReference type="EMBL" id="TWU19014.1"/>
    </source>
</evidence>
<proteinExistence type="predicted"/>
<name>A0A5C6C6I9_9BACT</name>
<sequence length="99" mass="11386">MIPGPKECVAYEGAIVDTLAGYRDTLHVFLFAASVRWQLCSQRRLCRFVGCDCLQCERRQKKRREVGAKFDDFGNLTFQRRHRVVSANRCRGTFAITPS</sequence>
<evidence type="ECO:0000313" key="2">
    <source>
        <dbReference type="Proteomes" id="UP000319908"/>
    </source>
</evidence>
<gene>
    <name evidence="1" type="ORF">Poly21_11850</name>
</gene>
<reference evidence="1 2" key="1">
    <citation type="journal article" date="2020" name="Antonie Van Leeuwenhoek">
        <title>Rhodopirellula heiligendammensis sp. nov., Rhodopirellula pilleata sp. nov., and Rhodopirellula solitaria sp. nov. isolated from natural or artificial marine surfaces in Northern Germany and California, USA, and emended description of the genus Rhodopirellula.</title>
        <authorList>
            <person name="Kallscheuer N."/>
            <person name="Wiegand S."/>
            <person name="Jogler M."/>
            <person name="Boedeker C."/>
            <person name="Peeters S.H."/>
            <person name="Rast P."/>
            <person name="Heuer A."/>
            <person name="Jetten M.S.M."/>
            <person name="Rohde M."/>
            <person name="Jogler C."/>
        </authorList>
    </citation>
    <scope>NUCLEOTIDE SEQUENCE [LARGE SCALE GENOMIC DNA]</scope>
    <source>
        <strain evidence="1 2">Poly21</strain>
    </source>
</reference>
<keyword evidence="2" id="KW-1185">Reference proteome</keyword>
<dbReference type="EMBL" id="SJPU01000001">
    <property type="protein sequence ID" value="TWU19014.1"/>
    <property type="molecule type" value="Genomic_DNA"/>
</dbReference>